<feature type="compositionally biased region" description="Polar residues" evidence="1">
    <location>
        <begin position="84"/>
        <end position="98"/>
    </location>
</feature>
<sequence length="166" mass="17368">MTILSTPETSHKGGAAALPAPSGDKASVRSAGGSTLSHLTPSPGSKNLGGKASSPESPEQRNIAASRASTFTPLAEEAHVKVETSPSNRRGSIGSVSSAEPDAQVDGTEREELHAQELMHAQGSFLAQFTTTVRNNKFVRDTVVILVLLTYVTAIVFLLNFTAMHA</sequence>
<keyword evidence="4" id="KW-1185">Reference proteome</keyword>
<gene>
    <name evidence="3" type="ORF">K458DRAFT_421151</name>
</gene>
<keyword evidence="2" id="KW-0812">Transmembrane</keyword>
<dbReference type="EMBL" id="MU005594">
    <property type="protein sequence ID" value="KAF2680824.1"/>
    <property type="molecule type" value="Genomic_DNA"/>
</dbReference>
<keyword evidence="2" id="KW-0472">Membrane</keyword>
<feature type="transmembrane region" description="Helical" evidence="2">
    <location>
        <begin position="143"/>
        <end position="163"/>
    </location>
</feature>
<reference evidence="3" key="1">
    <citation type="journal article" date="2020" name="Stud. Mycol.">
        <title>101 Dothideomycetes genomes: a test case for predicting lifestyles and emergence of pathogens.</title>
        <authorList>
            <person name="Haridas S."/>
            <person name="Albert R."/>
            <person name="Binder M."/>
            <person name="Bloem J."/>
            <person name="Labutti K."/>
            <person name="Salamov A."/>
            <person name="Andreopoulos B."/>
            <person name="Baker S."/>
            <person name="Barry K."/>
            <person name="Bills G."/>
            <person name="Bluhm B."/>
            <person name="Cannon C."/>
            <person name="Castanera R."/>
            <person name="Culley D."/>
            <person name="Daum C."/>
            <person name="Ezra D."/>
            <person name="Gonzalez J."/>
            <person name="Henrissat B."/>
            <person name="Kuo A."/>
            <person name="Liang C."/>
            <person name="Lipzen A."/>
            <person name="Lutzoni F."/>
            <person name="Magnuson J."/>
            <person name="Mondo S."/>
            <person name="Nolan M."/>
            <person name="Ohm R."/>
            <person name="Pangilinan J."/>
            <person name="Park H.-J."/>
            <person name="Ramirez L."/>
            <person name="Alfaro M."/>
            <person name="Sun H."/>
            <person name="Tritt A."/>
            <person name="Yoshinaga Y."/>
            <person name="Zwiers L.-H."/>
            <person name="Turgeon B."/>
            <person name="Goodwin S."/>
            <person name="Spatafora J."/>
            <person name="Crous P."/>
            <person name="Grigoriev I."/>
        </authorList>
    </citation>
    <scope>NUCLEOTIDE SEQUENCE</scope>
    <source>
        <strain evidence="3">CBS 122367</strain>
    </source>
</reference>
<dbReference type="AlphaFoldDB" id="A0A6G1IRE6"/>
<accession>A0A6G1IRE6</accession>
<dbReference type="Proteomes" id="UP000799291">
    <property type="component" value="Unassembled WGS sequence"/>
</dbReference>
<evidence type="ECO:0000256" key="1">
    <source>
        <dbReference type="SAM" id="MobiDB-lite"/>
    </source>
</evidence>
<proteinExistence type="predicted"/>
<protein>
    <submittedName>
        <fullName evidence="3">Uncharacterized protein</fullName>
    </submittedName>
</protein>
<evidence type="ECO:0000313" key="3">
    <source>
        <dbReference type="EMBL" id="KAF2680824.1"/>
    </source>
</evidence>
<keyword evidence="2" id="KW-1133">Transmembrane helix</keyword>
<evidence type="ECO:0000256" key="2">
    <source>
        <dbReference type="SAM" id="Phobius"/>
    </source>
</evidence>
<organism evidence="3 4">
    <name type="scientific">Lentithecium fluviatile CBS 122367</name>
    <dbReference type="NCBI Taxonomy" id="1168545"/>
    <lineage>
        <taxon>Eukaryota</taxon>
        <taxon>Fungi</taxon>
        <taxon>Dikarya</taxon>
        <taxon>Ascomycota</taxon>
        <taxon>Pezizomycotina</taxon>
        <taxon>Dothideomycetes</taxon>
        <taxon>Pleosporomycetidae</taxon>
        <taxon>Pleosporales</taxon>
        <taxon>Massarineae</taxon>
        <taxon>Lentitheciaceae</taxon>
        <taxon>Lentithecium</taxon>
    </lineage>
</organism>
<feature type="region of interest" description="Disordered" evidence="1">
    <location>
        <begin position="1"/>
        <end position="108"/>
    </location>
</feature>
<evidence type="ECO:0000313" key="4">
    <source>
        <dbReference type="Proteomes" id="UP000799291"/>
    </source>
</evidence>
<feature type="compositionally biased region" description="Polar residues" evidence="1">
    <location>
        <begin position="32"/>
        <end position="45"/>
    </location>
</feature>
<name>A0A6G1IRE6_9PLEO</name>